<keyword evidence="1" id="KW-0472">Membrane</keyword>
<dbReference type="EMBL" id="PHAO01000001">
    <property type="protein sequence ID" value="PKN02458.1"/>
    <property type="molecule type" value="Genomic_DNA"/>
</dbReference>
<comment type="caution">
    <text evidence="2">The sequence shown here is derived from an EMBL/GenBank/DDBJ whole genome shotgun (WGS) entry which is preliminary data.</text>
</comment>
<feature type="transmembrane region" description="Helical" evidence="1">
    <location>
        <begin position="53"/>
        <end position="78"/>
    </location>
</feature>
<evidence type="ECO:0000313" key="3">
    <source>
        <dbReference type="Proteomes" id="UP000233417"/>
    </source>
</evidence>
<keyword evidence="1" id="KW-0812">Transmembrane</keyword>
<evidence type="ECO:0000313" key="2">
    <source>
        <dbReference type="EMBL" id="PKN02458.1"/>
    </source>
</evidence>
<reference evidence="2 3" key="1">
    <citation type="journal article" date="2017" name="ISME J.">
        <title>Potential for microbial H2 and metal transformations associated with novel bacteria and archaea in deep terrestrial subsurface sediments.</title>
        <authorList>
            <person name="Hernsdorf A.W."/>
            <person name="Amano Y."/>
            <person name="Miyakawa K."/>
            <person name="Ise K."/>
            <person name="Suzuki Y."/>
            <person name="Anantharaman K."/>
            <person name="Probst A."/>
            <person name="Burstein D."/>
            <person name="Thomas B.C."/>
            <person name="Banfield J.F."/>
        </authorList>
    </citation>
    <scope>NUCLEOTIDE SEQUENCE [LARGE SCALE GENOMIC DNA]</scope>
    <source>
        <strain evidence="2">HGW-Dojkabacteria-1</strain>
    </source>
</reference>
<feature type="transmembrane region" description="Helical" evidence="1">
    <location>
        <begin position="12"/>
        <end position="33"/>
    </location>
</feature>
<feature type="transmembrane region" description="Helical" evidence="1">
    <location>
        <begin position="90"/>
        <end position="109"/>
    </location>
</feature>
<name>A0A2N2F2P6_9BACT</name>
<evidence type="ECO:0000256" key="1">
    <source>
        <dbReference type="SAM" id="Phobius"/>
    </source>
</evidence>
<accession>A0A2N2F2P6</accession>
<feature type="transmembrane region" description="Helical" evidence="1">
    <location>
        <begin position="115"/>
        <end position="131"/>
    </location>
</feature>
<dbReference type="AlphaFoldDB" id="A0A2N2F2P6"/>
<sequence>MEEKTYRERNIKFLLSLVFLLVFSVVILLYLLSLGTFLPFNVEGDYDLLNISVFTMGSFIFLSSALSLIAYAFSLLILKKENTDIVKTNCVKFGILLTIGIFLVVLLNFFHILDIFWGVGILLVLVIASFVI</sequence>
<gene>
    <name evidence="2" type="ORF">CVU76_00235</name>
</gene>
<organism evidence="2 3">
    <name type="scientific">Candidatus Dojkabacteria bacterium HGW-Dojkabacteria-1</name>
    <dbReference type="NCBI Taxonomy" id="2013761"/>
    <lineage>
        <taxon>Bacteria</taxon>
        <taxon>Candidatus Dojkabacteria</taxon>
    </lineage>
</organism>
<protein>
    <submittedName>
        <fullName evidence="2">Uncharacterized protein</fullName>
    </submittedName>
</protein>
<proteinExistence type="predicted"/>
<dbReference type="Proteomes" id="UP000233417">
    <property type="component" value="Unassembled WGS sequence"/>
</dbReference>
<keyword evidence="1" id="KW-1133">Transmembrane helix</keyword>